<dbReference type="GO" id="GO:0046872">
    <property type="term" value="F:metal ion binding"/>
    <property type="evidence" value="ECO:0007669"/>
    <property type="project" value="UniProtKB-KW"/>
</dbReference>
<comment type="similarity">
    <text evidence="2 10">Belongs to the IPP isomerase type 1 family.</text>
</comment>
<dbReference type="NCBIfam" id="NF002995">
    <property type="entry name" value="PRK03759.1"/>
    <property type="match status" value="1"/>
</dbReference>
<proteinExistence type="inferred from homology"/>
<keyword evidence="8 10" id="KW-0414">Isoprene biosynthesis</keyword>
<dbReference type="InterPro" id="IPR000086">
    <property type="entry name" value="NUDIX_hydrolase_dom"/>
</dbReference>
<dbReference type="AlphaFoldDB" id="A0AAJ5W223"/>
<dbReference type="InterPro" id="IPR015797">
    <property type="entry name" value="NUDIX_hydrolase-like_dom_sf"/>
</dbReference>
<evidence type="ECO:0000256" key="5">
    <source>
        <dbReference type="ARBA" id="ARBA00022723"/>
    </source>
</evidence>
<dbReference type="PANTHER" id="PTHR10885">
    <property type="entry name" value="ISOPENTENYL-DIPHOSPHATE DELTA-ISOMERASE"/>
    <property type="match status" value="1"/>
</dbReference>
<feature type="binding site" evidence="10">
    <location>
        <position position="117"/>
    </location>
    <ligand>
        <name>Mn(2+)</name>
        <dbReference type="ChEBI" id="CHEBI:29035"/>
    </ligand>
</feature>
<dbReference type="GO" id="GO:0004452">
    <property type="term" value="F:isopentenyl-diphosphate delta-isomerase activity"/>
    <property type="evidence" value="ECO:0007669"/>
    <property type="project" value="UniProtKB-UniRule"/>
</dbReference>
<dbReference type="EMBL" id="CP119321">
    <property type="protein sequence ID" value="WEK14666.1"/>
    <property type="molecule type" value="Genomic_DNA"/>
</dbReference>
<evidence type="ECO:0000256" key="8">
    <source>
        <dbReference type="ARBA" id="ARBA00023229"/>
    </source>
</evidence>
<feature type="binding site" evidence="10">
    <location>
        <position position="88"/>
    </location>
    <ligand>
        <name>Mg(2+)</name>
        <dbReference type="ChEBI" id="CHEBI:18420"/>
    </ligand>
</feature>
<name>A0AAJ5W223_9MICO</name>
<evidence type="ECO:0000256" key="2">
    <source>
        <dbReference type="ARBA" id="ARBA00007579"/>
    </source>
</evidence>
<feature type="domain" description="Nudix hydrolase" evidence="12">
    <location>
        <begin position="31"/>
        <end position="165"/>
    </location>
</feature>
<evidence type="ECO:0000313" key="14">
    <source>
        <dbReference type="Proteomes" id="UP001213972"/>
    </source>
</evidence>
<dbReference type="HAMAP" id="MF_00202">
    <property type="entry name" value="Idi"/>
    <property type="match status" value="1"/>
</dbReference>
<comment type="cofactor">
    <cofactor evidence="10">
        <name>Mg(2+)</name>
        <dbReference type="ChEBI" id="CHEBI:18420"/>
    </cofactor>
    <text evidence="10">Binds 1 Mg(2+) ion per subunit. The magnesium ion binds only when substrate is bound.</text>
</comment>
<dbReference type="FunFam" id="3.90.79.10:FF:000009">
    <property type="entry name" value="Isopentenyl-diphosphate Delta-isomerase"/>
    <property type="match status" value="1"/>
</dbReference>
<feature type="active site" evidence="10 11">
    <location>
        <position position="68"/>
    </location>
</feature>
<feature type="active site" evidence="10 11">
    <location>
        <position position="117"/>
    </location>
</feature>
<comment type="subcellular location">
    <subcellularLocation>
        <location evidence="10">Cytoplasm</location>
    </subcellularLocation>
</comment>
<feature type="binding site" evidence="10">
    <location>
        <position position="70"/>
    </location>
    <ligand>
        <name>Mn(2+)</name>
        <dbReference type="ChEBI" id="CHEBI:29035"/>
    </ligand>
</feature>
<keyword evidence="5 10" id="KW-0479">Metal-binding</keyword>
<dbReference type="CDD" id="cd02885">
    <property type="entry name" value="NUDIX_IPP_Isomerase"/>
    <property type="match status" value="1"/>
</dbReference>
<reference evidence="13" key="1">
    <citation type="submission" date="2023-03" db="EMBL/GenBank/DDBJ databases">
        <title>Andean soil-derived lignocellulolytic bacterial consortium as a source of novel taxa and putative plastic-active enzymes.</title>
        <authorList>
            <person name="Diaz-Garcia L."/>
            <person name="Chuvochina M."/>
            <person name="Feuerriegel G."/>
            <person name="Bunk B."/>
            <person name="Sproer C."/>
            <person name="Streit W.R."/>
            <person name="Rodriguez L.M."/>
            <person name="Overmann J."/>
            <person name="Jimenez D.J."/>
        </authorList>
    </citation>
    <scope>NUCLEOTIDE SEQUENCE</scope>
    <source>
        <strain evidence="13">MAG 4610</strain>
    </source>
</reference>
<gene>
    <name evidence="10 13" type="primary">idi</name>
    <name evidence="13" type="ORF">P0Y48_05545</name>
</gene>
<dbReference type="PANTHER" id="PTHR10885:SF0">
    <property type="entry name" value="ISOPENTENYL-DIPHOSPHATE DELTA-ISOMERASE"/>
    <property type="match status" value="1"/>
</dbReference>
<dbReference type="Pfam" id="PF00293">
    <property type="entry name" value="NUDIX"/>
    <property type="match status" value="1"/>
</dbReference>
<evidence type="ECO:0000256" key="6">
    <source>
        <dbReference type="ARBA" id="ARBA00022842"/>
    </source>
</evidence>
<evidence type="ECO:0000256" key="4">
    <source>
        <dbReference type="ARBA" id="ARBA00022490"/>
    </source>
</evidence>
<protein>
    <recommendedName>
        <fullName evidence="3 10">Isopentenyl-diphosphate Delta-isomerase</fullName>
        <shortName evidence="10">IPP isomerase</shortName>
        <ecNumber evidence="3 10">5.3.3.2</ecNumber>
    </recommendedName>
    <alternativeName>
        <fullName evidence="10">IPP:DMAPP isomerase</fullName>
    </alternativeName>
    <alternativeName>
        <fullName evidence="10">Isopentenyl pyrophosphate isomerase</fullName>
    </alternativeName>
</protein>
<keyword evidence="9 10" id="KW-0413">Isomerase</keyword>
<dbReference type="Gene3D" id="3.90.79.10">
    <property type="entry name" value="Nucleoside Triphosphate Pyrophosphohydrolase"/>
    <property type="match status" value="1"/>
</dbReference>
<organism evidence="13 14">
    <name type="scientific">Candidatus Microbacterium phytovorans</name>
    <dbReference type="NCBI Taxonomy" id="3121374"/>
    <lineage>
        <taxon>Bacteria</taxon>
        <taxon>Bacillati</taxon>
        <taxon>Actinomycetota</taxon>
        <taxon>Actinomycetes</taxon>
        <taxon>Micrococcales</taxon>
        <taxon>Microbacteriaceae</taxon>
        <taxon>Microbacterium</taxon>
    </lineage>
</organism>
<evidence type="ECO:0000313" key="13">
    <source>
        <dbReference type="EMBL" id="WEK14666.1"/>
    </source>
</evidence>
<sequence>MSPTELVVLLDDDGREIGTAPKASVHGTDTALHLAFSCHVYNSRGETLVTRRALDKGTWPGVWSNSFCGHPRPAEPVIDAVHRRAEHELGITLRDVRLALPLFRYRAVDASGIVEHEVCPVYIAVTDDEPDLNPREVAEARWVDPVGLATGLRVTPWAFSPWLVLQAEQLDVLSNGQERRAS</sequence>
<dbReference type="GO" id="GO:0005737">
    <property type="term" value="C:cytoplasm"/>
    <property type="evidence" value="ECO:0007669"/>
    <property type="project" value="UniProtKB-SubCell"/>
</dbReference>
<comment type="function">
    <text evidence="10">Catalyzes the 1,3-allylic rearrangement of the homoallylic substrate isopentenyl (IPP) to its highly electrophilic allylic isomer, dimethylallyl diphosphate (DMAPP).</text>
</comment>
<dbReference type="SUPFAM" id="SSF55811">
    <property type="entry name" value="Nudix"/>
    <property type="match status" value="1"/>
</dbReference>
<evidence type="ECO:0000256" key="1">
    <source>
        <dbReference type="ARBA" id="ARBA00004826"/>
    </source>
</evidence>
<feature type="binding site" evidence="10">
    <location>
        <position position="33"/>
    </location>
    <ligand>
        <name>Mn(2+)</name>
        <dbReference type="ChEBI" id="CHEBI:29035"/>
    </ligand>
</feature>
<dbReference type="GO" id="GO:0008299">
    <property type="term" value="P:isoprenoid biosynthetic process"/>
    <property type="evidence" value="ECO:0007669"/>
    <property type="project" value="UniProtKB-UniRule"/>
</dbReference>
<keyword evidence="4 10" id="KW-0963">Cytoplasm</keyword>
<keyword evidence="6 10" id="KW-0460">Magnesium</keyword>
<evidence type="ECO:0000256" key="11">
    <source>
        <dbReference type="PIRSR" id="PIRSR018427-1"/>
    </source>
</evidence>
<dbReference type="InterPro" id="IPR056375">
    <property type="entry name" value="Idi_bact"/>
</dbReference>
<dbReference type="PROSITE" id="PS51462">
    <property type="entry name" value="NUDIX"/>
    <property type="match status" value="1"/>
</dbReference>
<evidence type="ECO:0000256" key="10">
    <source>
        <dbReference type="HAMAP-Rule" id="MF_00202"/>
    </source>
</evidence>
<dbReference type="Proteomes" id="UP001213972">
    <property type="component" value="Chromosome"/>
</dbReference>
<comment type="pathway">
    <text evidence="1 10">Isoprenoid biosynthesis; dimethylallyl diphosphate biosynthesis; dimethylallyl diphosphate from isopentenyl diphosphate: step 1/1.</text>
</comment>
<keyword evidence="7 10" id="KW-0464">Manganese</keyword>
<dbReference type="GO" id="GO:0050992">
    <property type="term" value="P:dimethylallyl diphosphate biosynthetic process"/>
    <property type="evidence" value="ECO:0007669"/>
    <property type="project" value="UniProtKB-UniRule"/>
</dbReference>
<dbReference type="InterPro" id="IPR011876">
    <property type="entry name" value="IsopentenylPP_isomerase_typ1"/>
</dbReference>
<accession>A0AAJ5W223</accession>
<evidence type="ECO:0000256" key="7">
    <source>
        <dbReference type="ARBA" id="ARBA00023211"/>
    </source>
</evidence>
<dbReference type="NCBIfam" id="TIGR02150">
    <property type="entry name" value="IPP_isom_1"/>
    <property type="match status" value="1"/>
</dbReference>
<feature type="binding site" evidence="10">
    <location>
        <position position="26"/>
    </location>
    <ligand>
        <name>Mn(2+)</name>
        <dbReference type="ChEBI" id="CHEBI:29035"/>
    </ligand>
</feature>
<dbReference type="EC" id="5.3.3.2" evidence="3 10"/>
<dbReference type="PIRSF" id="PIRSF018427">
    <property type="entry name" value="Isopntndiph_ism"/>
    <property type="match status" value="1"/>
</dbReference>
<comment type="cofactor">
    <cofactor evidence="10">
        <name>Mn(2+)</name>
        <dbReference type="ChEBI" id="CHEBI:29035"/>
    </cofactor>
    <text evidence="10">Binds 1 Mn(2+) ion per subunit.</text>
</comment>
<evidence type="ECO:0000259" key="12">
    <source>
        <dbReference type="PROSITE" id="PS51462"/>
    </source>
</evidence>
<comment type="catalytic activity">
    <reaction evidence="10">
        <text>isopentenyl diphosphate = dimethylallyl diphosphate</text>
        <dbReference type="Rhea" id="RHEA:23284"/>
        <dbReference type="ChEBI" id="CHEBI:57623"/>
        <dbReference type="ChEBI" id="CHEBI:128769"/>
        <dbReference type="EC" id="5.3.3.2"/>
    </reaction>
</comment>
<feature type="binding site" evidence="10">
    <location>
        <position position="115"/>
    </location>
    <ligand>
        <name>Mn(2+)</name>
        <dbReference type="ChEBI" id="CHEBI:29035"/>
    </ligand>
</feature>
<evidence type="ECO:0000256" key="9">
    <source>
        <dbReference type="ARBA" id="ARBA00023235"/>
    </source>
</evidence>
<evidence type="ECO:0000256" key="3">
    <source>
        <dbReference type="ARBA" id="ARBA00012057"/>
    </source>
</evidence>